<dbReference type="AlphaFoldDB" id="A0A0G0N1S4"/>
<keyword evidence="1" id="KW-0472">Membrane</keyword>
<reference evidence="2 3" key="1">
    <citation type="journal article" date="2015" name="Nature">
        <title>rRNA introns, odd ribosomes, and small enigmatic genomes across a large radiation of phyla.</title>
        <authorList>
            <person name="Brown C.T."/>
            <person name="Hug L.A."/>
            <person name="Thomas B.C."/>
            <person name="Sharon I."/>
            <person name="Castelle C.J."/>
            <person name="Singh A."/>
            <person name="Wilkins M.J."/>
            <person name="Williams K.H."/>
            <person name="Banfield J.F."/>
        </authorList>
    </citation>
    <scope>NUCLEOTIDE SEQUENCE [LARGE SCALE GENOMIC DNA]</scope>
</reference>
<accession>A0A0G0N1S4</accession>
<dbReference type="Proteomes" id="UP000034246">
    <property type="component" value="Unassembled WGS sequence"/>
</dbReference>
<protein>
    <submittedName>
        <fullName evidence="2">Uncharacterized protein</fullName>
    </submittedName>
</protein>
<evidence type="ECO:0000313" key="3">
    <source>
        <dbReference type="Proteomes" id="UP000034246"/>
    </source>
</evidence>
<proteinExistence type="predicted"/>
<evidence type="ECO:0000313" key="2">
    <source>
        <dbReference type="EMBL" id="KKR10164.1"/>
    </source>
</evidence>
<name>A0A0G0N1S4_9BACT</name>
<sequence>MKRTAKNKLLKSTLAGALGAAAVGGAAYLLSNKKIRKKLGKFAKDIEKKGEEGIEKVLEDVQTARRKTEKRAKKAIRKIQSKKVKLS</sequence>
<comment type="caution">
    <text evidence="2">The sequence shown here is derived from an EMBL/GenBank/DDBJ whole genome shotgun (WGS) entry which is preliminary data.</text>
</comment>
<dbReference type="EMBL" id="LBWP01000022">
    <property type="protein sequence ID" value="KKR10164.1"/>
    <property type="molecule type" value="Genomic_DNA"/>
</dbReference>
<evidence type="ECO:0000256" key="1">
    <source>
        <dbReference type="SAM" id="Phobius"/>
    </source>
</evidence>
<dbReference type="STRING" id="1618550.UT39_C0022G0018"/>
<keyword evidence="1" id="KW-1133">Transmembrane helix</keyword>
<feature type="transmembrane region" description="Helical" evidence="1">
    <location>
        <begin position="12"/>
        <end position="31"/>
    </location>
</feature>
<gene>
    <name evidence="2" type="ORF">UT39_C0022G0018</name>
</gene>
<organism evidence="2 3">
    <name type="scientific">Candidatus Woesebacteria bacterium GW2011_GWA1_39_21</name>
    <dbReference type="NCBI Taxonomy" id="1618550"/>
    <lineage>
        <taxon>Bacteria</taxon>
        <taxon>Candidatus Woeseibacteriota</taxon>
    </lineage>
</organism>
<keyword evidence="1" id="KW-0812">Transmembrane</keyword>